<evidence type="ECO:0000256" key="6">
    <source>
        <dbReference type="SAM" id="Phobius"/>
    </source>
</evidence>
<dbReference type="InterPro" id="IPR000727">
    <property type="entry name" value="T_SNARE_dom"/>
</dbReference>
<dbReference type="Pfam" id="PF00672">
    <property type="entry name" value="HAMP"/>
    <property type="match status" value="1"/>
</dbReference>
<dbReference type="CDD" id="cd06225">
    <property type="entry name" value="HAMP"/>
    <property type="match status" value="2"/>
</dbReference>
<evidence type="ECO:0000259" key="7">
    <source>
        <dbReference type="PROSITE" id="PS50111"/>
    </source>
</evidence>
<dbReference type="GO" id="GO:0007165">
    <property type="term" value="P:signal transduction"/>
    <property type="evidence" value="ECO:0007669"/>
    <property type="project" value="UniProtKB-KW"/>
</dbReference>
<evidence type="ECO:0000256" key="5">
    <source>
        <dbReference type="PROSITE-ProRule" id="PRU00284"/>
    </source>
</evidence>
<gene>
    <name evidence="10" type="primary">mcp34H-7</name>
    <name evidence="10" type="ORF">METESE_21890</name>
</gene>
<comment type="similarity">
    <text evidence="4">Belongs to the methyl-accepting chemotaxis (MCP) protein family.</text>
</comment>
<feature type="transmembrane region" description="Helical" evidence="6">
    <location>
        <begin position="13"/>
        <end position="35"/>
    </location>
</feature>
<dbReference type="SUPFAM" id="SSF158472">
    <property type="entry name" value="HAMP domain-like"/>
    <property type="match status" value="1"/>
</dbReference>
<dbReference type="PANTHER" id="PTHR32089:SF112">
    <property type="entry name" value="LYSOZYME-LIKE PROTEIN-RELATED"/>
    <property type="match status" value="1"/>
</dbReference>
<dbReference type="Pfam" id="PF18575">
    <property type="entry name" value="HAMP_N3"/>
    <property type="match status" value="1"/>
</dbReference>
<dbReference type="Gene3D" id="1.10.287.950">
    <property type="entry name" value="Methyl-accepting chemotaxis protein"/>
    <property type="match status" value="1"/>
</dbReference>
<dbReference type="InterPro" id="IPR041395">
    <property type="entry name" value="McpB_HAMP_3rd"/>
</dbReference>
<evidence type="ECO:0000256" key="3">
    <source>
        <dbReference type="ARBA" id="ARBA00023224"/>
    </source>
</evidence>
<accession>A0AA48GQ67</accession>
<dbReference type="SUPFAM" id="SSF58104">
    <property type="entry name" value="Methyl-accepting chemotaxis protein (MCP) signaling domain"/>
    <property type="match status" value="3"/>
</dbReference>
<organism evidence="10 11">
    <name type="scientific">Mesoterricola sediminis</name>
    <dbReference type="NCBI Taxonomy" id="2927980"/>
    <lineage>
        <taxon>Bacteria</taxon>
        <taxon>Pseudomonadati</taxon>
        <taxon>Acidobacteriota</taxon>
        <taxon>Holophagae</taxon>
        <taxon>Holophagales</taxon>
        <taxon>Holophagaceae</taxon>
        <taxon>Mesoterricola</taxon>
    </lineage>
</organism>
<dbReference type="Gene3D" id="6.10.340.10">
    <property type="match status" value="1"/>
</dbReference>
<dbReference type="Pfam" id="PF18947">
    <property type="entry name" value="HAMP_2"/>
    <property type="match status" value="2"/>
</dbReference>
<dbReference type="CDD" id="cd17528">
    <property type="entry name" value="HAMP_III"/>
    <property type="match status" value="1"/>
</dbReference>
<dbReference type="Proteomes" id="UP001228113">
    <property type="component" value="Chromosome"/>
</dbReference>
<evidence type="ECO:0000313" key="11">
    <source>
        <dbReference type="Proteomes" id="UP001228113"/>
    </source>
</evidence>
<dbReference type="CDD" id="cd17527">
    <property type="entry name" value="HAMP_II"/>
    <property type="match status" value="1"/>
</dbReference>
<keyword evidence="3 5" id="KW-0807">Transducer</keyword>
<dbReference type="GO" id="GO:0005886">
    <property type="term" value="C:plasma membrane"/>
    <property type="evidence" value="ECO:0007669"/>
    <property type="project" value="UniProtKB-SubCell"/>
</dbReference>
<keyword evidence="6" id="KW-0812">Transmembrane</keyword>
<feature type="domain" description="Methyl-accepting transducer" evidence="7">
    <location>
        <begin position="634"/>
        <end position="870"/>
    </location>
</feature>
<dbReference type="Pfam" id="PF00015">
    <property type="entry name" value="MCPsignal"/>
    <property type="match status" value="1"/>
</dbReference>
<dbReference type="PROSITE" id="PS50192">
    <property type="entry name" value="T_SNARE"/>
    <property type="match status" value="1"/>
</dbReference>
<reference evidence="10" key="1">
    <citation type="journal article" date="2023" name="Int. J. Syst. Evol. Microbiol.">
        <title>Mesoterricola silvestris gen. nov., sp. nov., Mesoterricola sediminis sp. nov., Geothrix oryzae sp. nov., Geothrix edaphica sp. nov., Geothrix rubra sp. nov., and Geothrix limicola sp. nov., six novel members of Acidobacteriota isolated from soils.</title>
        <authorList>
            <person name="Itoh H."/>
            <person name="Sugisawa Y."/>
            <person name="Mise K."/>
            <person name="Xu Z."/>
            <person name="Kuniyasu M."/>
            <person name="Ushijima N."/>
            <person name="Kawano K."/>
            <person name="Kobayashi E."/>
            <person name="Shiratori Y."/>
            <person name="Masuda Y."/>
            <person name="Senoo K."/>
        </authorList>
    </citation>
    <scope>NUCLEOTIDE SEQUENCE</scope>
    <source>
        <strain evidence="10">W786</strain>
    </source>
</reference>
<keyword evidence="2" id="KW-1003">Cell membrane</keyword>
<feature type="domain" description="HAMP" evidence="9">
    <location>
        <begin position="521"/>
        <end position="573"/>
    </location>
</feature>
<proteinExistence type="inferred from homology"/>
<feature type="transmembrane region" description="Helical" evidence="6">
    <location>
        <begin position="192"/>
        <end position="212"/>
    </location>
</feature>
<dbReference type="InterPro" id="IPR003660">
    <property type="entry name" value="HAMP_dom"/>
</dbReference>
<feature type="domain" description="T-SNARE coiled-coil homology" evidence="8">
    <location>
        <begin position="793"/>
        <end position="855"/>
    </location>
</feature>
<dbReference type="InterPro" id="IPR024478">
    <property type="entry name" value="HlyB_4HB_MCP"/>
</dbReference>
<dbReference type="RefSeq" id="WP_316410164.1">
    <property type="nucleotide sequence ID" value="NZ_AP027081.1"/>
</dbReference>
<keyword evidence="6" id="KW-0472">Membrane</keyword>
<protein>
    <submittedName>
        <fullName evidence="10">Methyl-accepting chemotaxis protein</fullName>
    </submittedName>
</protein>
<dbReference type="EMBL" id="AP027081">
    <property type="protein sequence ID" value="BDU77231.1"/>
    <property type="molecule type" value="Genomic_DNA"/>
</dbReference>
<dbReference type="SMART" id="SM00304">
    <property type="entry name" value="HAMP"/>
    <property type="match status" value="4"/>
</dbReference>
<keyword evidence="2" id="KW-0997">Cell inner membrane</keyword>
<dbReference type="Gene3D" id="1.20.120.1530">
    <property type="match status" value="2"/>
</dbReference>
<evidence type="ECO:0000256" key="1">
    <source>
        <dbReference type="ARBA" id="ARBA00004429"/>
    </source>
</evidence>
<dbReference type="SMART" id="SM00283">
    <property type="entry name" value="MA"/>
    <property type="match status" value="1"/>
</dbReference>
<evidence type="ECO:0000256" key="2">
    <source>
        <dbReference type="ARBA" id="ARBA00022519"/>
    </source>
</evidence>
<dbReference type="PROSITE" id="PS50885">
    <property type="entry name" value="HAMP"/>
    <property type="match status" value="2"/>
</dbReference>
<evidence type="ECO:0000313" key="10">
    <source>
        <dbReference type="EMBL" id="BDU77231.1"/>
    </source>
</evidence>
<feature type="domain" description="HAMP" evidence="9">
    <location>
        <begin position="210"/>
        <end position="262"/>
    </location>
</feature>
<comment type="subcellular location">
    <subcellularLocation>
        <location evidence="1">Cell inner membrane</location>
        <topology evidence="1">Multi-pass membrane protein</topology>
    </subcellularLocation>
</comment>
<name>A0AA48GQ67_9BACT</name>
<evidence type="ECO:0000259" key="8">
    <source>
        <dbReference type="PROSITE" id="PS50192"/>
    </source>
</evidence>
<keyword evidence="11" id="KW-1185">Reference proteome</keyword>
<evidence type="ECO:0000259" key="9">
    <source>
        <dbReference type="PROSITE" id="PS50885"/>
    </source>
</evidence>
<sequence>MQFLDNIKMGPKLIASFVLTALVTIVVGTFGALKLRSADEDNQRMHDKMLTPIADMGDVVQYNQRLRVNMRDAYISGDMERFQRRYDELADLSRKAEAKVKASFLTDAGRAAWARYEDAKAASLESNRQVFSLIRSGKKAQAEDLLYGDNFGKVQALNKCEAEVLGTKIDLAKKTTDEVTANANATIHTMQLLMLLGAALGIALGVVIARSITQPMAKGVEMMKEMAKGHLSIRLKMDRKDEIGQLAEAMDAFAADLQGMVVGLQQIAKGDLAREWTASDAQDEIAPALKLVRANLLALVEDAAMLSKAAVDGKLATRADVSRHHGEFRRIVQGVNDTLDAVIGPLNVAAGYVDRISRGDIPPAITDSYNGDFNTIKVNLNKCVAALDGLIREMNHMSAQHDAGDIDVKMDAAQFEGAYRQMANGLNDMVFGHIAVKKKAMACVSEFGKGNFEAPLERFPGKKVFINETIEEVRGHLKALIADASMLSQAAADGKLATRADATRHQGDFRKIVQGVNDTLDGVIKPINEVQRVMGAMEQGDLTARITNEYRGDLQALRNAVNNTAAKLAQTLTDISGASNTLASSADELTATSATMSGSAEQMTQQANTAAAGTEQASANVKNMAAGVEEMSANANTVASASEEVSANLQTVGAAVEQMSSNMKTIAASTEQMTSSVNTVATAIEEMSVSLNEVSKNSGQAATVAGKAAKSATNTAETVNKLGRSAQEIGKVVDMIKGIAAQTNLLALNATIEAASAGEAGKGFAVVANEVKELAKQTAGATEEIRAQVEDMQGNTQQAIKAIDEIVQVIGEINAISANIAASVEEQTATTNEISKNVGYAARGAQDVARNVQQAAIGTNEVSRNVQEAVKGVTDISRNINQLALGATDVAKNAGEASKGMNDVSRNVALVSGAARETTRGAGDTNNAAKELARLAEKLQQSVARFKL</sequence>
<dbReference type="InterPro" id="IPR004089">
    <property type="entry name" value="MCPsignal_dom"/>
</dbReference>
<keyword evidence="6" id="KW-1133">Transmembrane helix</keyword>
<dbReference type="PANTHER" id="PTHR32089">
    <property type="entry name" value="METHYL-ACCEPTING CHEMOTAXIS PROTEIN MCPB"/>
    <property type="match status" value="1"/>
</dbReference>
<evidence type="ECO:0000256" key="4">
    <source>
        <dbReference type="ARBA" id="ARBA00029447"/>
    </source>
</evidence>
<dbReference type="PROSITE" id="PS50111">
    <property type="entry name" value="CHEMOTAXIS_TRANSDUC_2"/>
    <property type="match status" value="1"/>
</dbReference>
<dbReference type="KEGG" id="msea:METESE_21890"/>
<dbReference type="Pfam" id="PF12729">
    <property type="entry name" value="4HB_MCP_1"/>
    <property type="match status" value="1"/>
</dbReference>
<dbReference type="AlphaFoldDB" id="A0AA48GQ67"/>